<feature type="domain" description="KxDL" evidence="9">
    <location>
        <begin position="95"/>
        <end position="180"/>
    </location>
</feature>
<dbReference type="RefSeq" id="XP_016212946.1">
    <property type="nucleotide sequence ID" value="XM_016359267.1"/>
</dbReference>
<protein>
    <recommendedName>
        <fullName evidence="4">Biogenesis of lysosome-related organelles complex 1 subunit KXD1</fullName>
    </recommendedName>
    <alternativeName>
        <fullName evidence="7">KxDL homolog</fullName>
    </alternativeName>
</protein>
<dbReference type="EMBL" id="KN847546">
    <property type="protein sequence ID" value="KIW03078.1"/>
    <property type="molecule type" value="Genomic_DNA"/>
</dbReference>
<evidence type="ECO:0000256" key="3">
    <source>
        <dbReference type="ARBA" id="ARBA00005913"/>
    </source>
</evidence>
<accession>A0A0D2A8K8</accession>
<dbReference type="InterPro" id="IPR019371">
    <property type="entry name" value="KxDL_dom"/>
</dbReference>
<dbReference type="GeneID" id="27313696"/>
<dbReference type="GO" id="GO:0031083">
    <property type="term" value="C:BLOC-1 complex"/>
    <property type="evidence" value="ECO:0007669"/>
    <property type="project" value="TreeGrafter"/>
</dbReference>
<keyword evidence="5" id="KW-0813">Transport</keyword>
<dbReference type="Proteomes" id="UP000053259">
    <property type="component" value="Unassembled WGS sequence"/>
</dbReference>
<proteinExistence type="inferred from homology"/>
<name>A0A0D2A8K8_9PEZI</name>
<evidence type="ECO:0000256" key="1">
    <source>
        <dbReference type="ARBA" id="ARBA00002069"/>
    </source>
</evidence>
<dbReference type="PANTHER" id="PTHR37787:SF1">
    <property type="entry name" value="BIOGENESIS OF LYSOSOME-RELATED ORGANELLES COMPLEX 1 SUBUNIT KXD1"/>
    <property type="match status" value="1"/>
</dbReference>
<sequence length="193" mass="21390">MSSQYASQYYGYQPSQPINMPQKQSYQAVPQYPHQAYSRMPGSPPEVPESVSTGSGITSYDPSAASSSYAGSASEYESASNGASSVDLMDYMNERLSSVYNPMPLDRSVAQQAQTSGQLNAKQRKLMELQALAQSRMAAMQANFAQGIKDAKEVQRDLKWTQERVQALNQRAARKYPEQYAAAQERYPAPVDY</sequence>
<dbReference type="HOGENOM" id="CLU_087050_0_0_1"/>
<gene>
    <name evidence="10" type="ORF">PV09_05723</name>
</gene>
<dbReference type="RefSeq" id="XP_016212947.1">
    <property type="nucleotide sequence ID" value="XM_016359268.1"/>
</dbReference>
<evidence type="ECO:0000313" key="10">
    <source>
        <dbReference type="EMBL" id="KIW03078.1"/>
    </source>
</evidence>
<dbReference type="GO" id="GO:0007032">
    <property type="term" value="P:endosome organization"/>
    <property type="evidence" value="ECO:0007669"/>
    <property type="project" value="TreeGrafter"/>
</dbReference>
<feature type="compositionally biased region" description="Low complexity" evidence="8">
    <location>
        <begin position="1"/>
        <end position="16"/>
    </location>
</feature>
<dbReference type="EMBL" id="KN847546">
    <property type="protein sequence ID" value="KIW03077.1"/>
    <property type="molecule type" value="Genomic_DNA"/>
</dbReference>
<comment type="similarity">
    <text evidence="3">Belongs to the KXD1 family.</text>
</comment>
<keyword evidence="6" id="KW-0967">Endosome</keyword>
<dbReference type="PANTHER" id="PTHR37787">
    <property type="entry name" value="BIOGENESIS OF LYSOSOME-RELATED ORGANELLES COMPLEX 1 SUBUNIT KXD1"/>
    <property type="match status" value="1"/>
</dbReference>
<evidence type="ECO:0000256" key="6">
    <source>
        <dbReference type="ARBA" id="ARBA00022753"/>
    </source>
</evidence>
<evidence type="ECO:0000313" key="11">
    <source>
        <dbReference type="Proteomes" id="UP000053259"/>
    </source>
</evidence>
<evidence type="ECO:0000256" key="8">
    <source>
        <dbReference type="SAM" id="MobiDB-lite"/>
    </source>
</evidence>
<dbReference type="AlphaFoldDB" id="A0A0D2A8K8"/>
<feature type="region of interest" description="Disordered" evidence="8">
    <location>
        <begin position="1"/>
        <end position="75"/>
    </location>
</feature>
<evidence type="ECO:0000256" key="2">
    <source>
        <dbReference type="ARBA" id="ARBA00004177"/>
    </source>
</evidence>
<comment type="subcellular location">
    <subcellularLocation>
        <location evidence="2">Endosome</location>
    </subcellularLocation>
</comment>
<dbReference type="GO" id="GO:0005768">
    <property type="term" value="C:endosome"/>
    <property type="evidence" value="ECO:0007669"/>
    <property type="project" value="UniProtKB-SubCell"/>
</dbReference>
<dbReference type="VEuPathDB" id="FungiDB:PV09_05723"/>
<evidence type="ECO:0000256" key="4">
    <source>
        <dbReference type="ARBA" id="ARBA00016207"/>
    </source>
</evidence>
<feature type="compositionally biased region" description="Polar residues" evidence="8">
    <location>
        <begin position="17"/>
        <end position="28"/>
    </location>
</feature>
<reference evidence="10 11" key="1">
    <citation type="submission" date="2015-01" db="EMBL/GenBank/DDBJ databases">
        <title>The Genome Sequence of Ochroconis gallopava CBS43764.</title>
        <authorList>
            <consortium name="The Broad Institute Genomics Platform"/>
            <person name="Cuomo C."/>
            <person name="de Hoog S."/>
            <person name="Gorbushina A."/>
            <person name="Stielow B."/>
            <person name="Teixiera M."/>
            <person name="Abouelleil A."/>
            <person name="Chapman S.B."/>
            <person name="Priest M."/>
            <person name="Young S.K."/>
            <person name="Wortman J."/>
            <person name="Nusbaum C."/>
            <person name="Birren B."/>
        </authorList>
    </citation>
    <scope>NUCLEOTIDE SEQUENCE [LARGE SCALE GENOMIC DNA]</scope>
    <source>
        <strain evidence="10 11">CBS 43764</strain>
    </source>
</reference>
<comment type="function">
    <text evidence="1">Component of the biogenesis of lysosome-related organelles complex-1 (BLOC-1) involved in endosomal cargo sorting.</text>
</comment>
<dbReference type="Pfam" id="PF10241">
    <property type="entry name" value="KxDL"/>
    <property type="match status" value="1"/>
</dbReference>
<evidence type="ECO:0000256" key="5">
    <source>
        <dbReference type="ARBA" id="ARBA00022448"/>
    </source>
</evidence>
<dbReference type="GO" id="GO:0032880">
    <property type="term" value="P:regulation of protein localization"/>
    <property type="evidence" value="ECO:0007669"/>
    <property type="project" value="TreeGrafter"/>
</dbReference>
<keyword evidence="11" id="KW-1185">Reference proteome</keyword>
<evidence type="ECO:0000256" key="7">
    <source>
        <dbReference type="ARBA" id="ARBA00029808"/>
    </source>
</evidence>
<feature type="compositionally biased region" description="Low complexity" evidence="8">
    <location>
        <begin position="63"/>
        <end position="75"/>
    </location>
</feature>
<evidence type="ECO:0000259" key="9">
    <source>
        <dbReference type="Pfam" id="PF10241"/>
    </source>
</evidence>
<dbReference type="InterPro" id="IPR051390">
    <property type="entry name" value="BLOC-1_subunit_KXD1"/>
</dbReference>
<dbReference type="OrthoDB" id="4089816at2759"/>
<organism evidence="10 11">
    <name type="scientific">Verruconis gallopava</name>
    <dbReference type="NCBI Taxonomy" id="253628"/>
    <lineage>
        <taxon>Eukaryota</taxon>
        <taxon>Fungi</taxon>
        <taxon>Dikarya</taxon>
        <taxon>Ascomycota</taxon>
        <taxon>Pezizomycotina</taxon>
        <taxon>Dothideomycetes</taxon>
        <taxon>Pleosporomycetidae</taxon>
        <taxon>Venturiales</taxon>
        <taxon>Sympoventuriaceae</taxon>
        <taxon>Verruconis</taxon>
    </lineage>
</organism>